<dbReference type="RefSeq" id="WP_309541901.1">
    <property type="nucleotide sequence ID" value="NZ_CP133659.1"/>
</dbReference>
<keyword evidence="2" id="KW-0812">Transmembrane</keyword>
<proteinExistence type="predicted"/>
<feature type="compositionally biased region" description="Low complexity" evidence="1">
    <location>
        <begin position="399"/>
        <end position="410"/>
    </location>
</feature>
<feature type="region of interest" description="Disordered" evidence="1">
    <location>
        <begin position="1"/>
        <end position="80"/>
    </location>
</feature>
<protein>
    <submittedName>
        <fullName evidence="3">Uncharacterized protein</fullName>
    </submittedName>
</protein>
<evidence type="ECO:0000256" key="1">
    <source>
        <dbReference type="SAM" id="MobiDB-lite"/>
    </source>
</evidence>
<dbReference type="EMBL" id="CP133659">
    <property type="protein sequence ID" value="WMW65973.1"/>
    <property type="molecule type" value="Genomic_DNA"/>
</dbReference>
<feature type="compositionally biased region" description="Low complexity" evidence="1">
    <location>
        <begin position="26"/>
        <end position="42"/>
    </location>
</feature>
<gene>
    <name evidence="3" type="ORF">KPS_000509</name>
</gene>
<sequence>MFFSKFFSGSRNEPDAAHRSASAPDDTAGGTPGSASAEASGGSPSGGTAPGAGSDADSGQSAERSAGQTAERPTHDRGGFGGLGDLLGEQERKYVLAYIVIGIVLVEFLVAIVAIWQGVANVQSMPDGTVRFRFPWGGYLVSVAAAPVVVLLVLQVIALGYTRLIKGDPVLTEAQLRQLPPWLQKMLAAVNGVPTFLLLLGVTLLATVIYYFDKVLGFVIRLGESTEHLVLWVGGGMLAAWCVGYLGRMLFAYKVRRMQEEYAYRREVLERTGMIIVDQRSMLAQLPGQDDAMMPRALPGTIDVSPSGGGQATGVLPPAPGAQATVMQDVQPVPPATPVGPAEYVVEDASPDVPSGPDVPGVLDTVDEADTPVATYTPGAADAPHVATPHDAPIPAPAAPATEPASAASEPEGEAIEPEGEAIEPGLHEPSPRKAAPQPIPLPLSHPPDESAPAPKKPRVRKKPAE</sequence>
<name>A0ABY9R4M8_9BACT</name>
<feature type="transmembrane region" description="Helical" evidence="2">
    <location>
        <begin position="95"/>
        <end position="116"/>
    </location>
</feature>
<feature type="transmembrane region" description="Helical" evidence="2">
    <location>
        <begin position="232"/>
        <end position="251"/>
    </location>
</feature>
<keyword evidence="4" id="KW-1185">Reference proteome</keyword>
<keyword evidence="2" id="KW-0472">Membrane</keyword>
<feature type="region of interest" description="Disordered" evidence="1">
    <location>
        <begin position="372"/>
        <end position="466"/>
    </location>
</feature>
<feature type="compositionally biased region" description="Low complexity" evidence="1">
    <location>
        <begin position="51"/>
        <end position="62"/>
    </location>
</feature>
<dbReference type="Proteomes" id="UP001180616">
    <property type="component" value="Chromosome"/>
</dbReference>
<feature type="transmembrane region" description="Helical" evidence="2">
    <location>
        <begin position="186"/>
        <end position="212"/>
    </location>
</feature>
<keyword evidence="2" id="KW-1133">Transmembrane helix</keyword>
<reference evidence="3" key="1">
    <citation type="submission" date="2023-09" db="EMBL/GenBank/DDBJ databases">
        <authorList>
            <consortium name="CW5 consortium"/>
            <person name="Lu C.-W."/>
        </authorList>
    </citation>
    <scope>NUCLEOTIDE SEQUENCE</scope>
    <source>
        <strain evidence="3">KPS</strain>
    </source>
</reference>
<feature type="transmembrane region" description="Helical" evidence="2">
    <location>
        <begin position="136"/>
        <end position="165"/>
    </location>
</feature>
<evidence type="ECO:0000313" key="4">
    <source>
        <dbReference type="Proteomes" id="UP001180616"/>
    </source>
</evidence>
<accession>A0ABY9R4M8</accession>
<organism evidence="3 4">
    <name type="scientific">Nitratidesulfovibrio liaohensis</name>
    <dbReference type="NCBI Taxonomy" id="2604158"/>
    <lineage>
        <taxon>Bacteria</taxon>
        <taxon>Pseudomonadati</taxon>
        <taxon>Thermodesulfobacteriota</taxon>
        <taxon>Desulfovibrionia</taxon>
        <taxon>Desulfovibrionales</taxon>
        <taxon>Desulfovibrionaceae</taxon>
        <taxon>Nitratidesulfovibrio</taxon>
    </lineage>
</organism>
<feature type="compositionally biased region" description="Basic residues" evidence="1">
    <location>
        <begin position="456"/>
        <end position="466"/>
    </location>
</feature>
<evidence type="ECO:0000313" key="3">
    <source>
        <dbReference type="EMBL" id="WMW65973.1"/>
    </source>
</evidence>
<evidence type="ECO:0000256" key="2">
    <source>
        <dbReference type="SAM" id="Phobius"/>
    </source>
</evidence>
<feature type="compositionally biased region" description="Acidic residues" evidence="1">
    <location>
        <begin position="411"/>
        <end position="422"/>
    </location>
</feature>